<feature type="compositionally biased region" description="Acidic residues" evidence="1">
    <location>
        <begin position="97"/>
        <end position="121"/>
    </location>
</feature>
<dbReference type="Proteomes" id="UP000252189">
    <property type="component" value="Unassembled WGS sequence"/>
</dbReference>
<name>A0A368N9C4_9EURY</name>
<dbReference type="RefSeq" id="WP_114448397.1">
    <property type="nucleotide sequence ID" value="NZ_QPHM01000001.1"/>
</dbReference>
<dbReference type="AlphaFoldDB" id="A0A368N9C4"/>
<dbReference type="EMBL" id="QPHM01000001">
    <property type="protein sequence ID" value="RCU46846.1"/>
    <property type="molecule type" value="Genomic_DNA"/>
</dbReference>
<comment type="caution">
    <text evidence="2">The sequence shown here is derived from an EMBL/GenBank/DDBJ whole genome shotgun (WGS) entry which is preliminary data.</text>
</comment>
<sequence>MNCPQCGGSLATYALSGREASVCEDCGYVGIAAEHRGEARTVESWDDALRRFYHAHDTDAEPGVELRPPLSRPATGSSDESWDDALRRFYARTGAADSEEADADGEDEDEDETDANAESNDDAATTGDADGEGVEVGGGQ</sequence>
<gene>
    <name evidence="2" type="ORF">DU504_05735</name>
</gene>
<evidence type="ECO:0000313" key="3">
    <source>
        <dbReference type="Proteomes" id="UP000252189"/>
    </source>
</evidence>
<organism evidence="2 3">
    <name type="scientific">Haloplanus salinus</name>
    <dbReference type="NCBI Taxonomy" id="1126245"/>
    <lineage>
        <taxon>Archaea</taxon>
        <taxon>Methanobacteriati</taxon>
        <taxon>Methanobacteriota</taxon>
        <taxon>Stenosarchaea group</taxon>
        <taxon>Halobacteria</taxon>
        <taxon>Halobacteriales</taxon>
        <taxon>Haloferacaceae</taxon>
        <taxon>Haloplanus</taxon>
    </lineage>
</organism>
<feature type="region of interest" description="Disordered" evidence="1">
    <location>
        <begin position="56"/>
        <end position="140"/>
    </location>
</feature>
<accession>A0A368N9C4</accession>
<protein>
    <recommendedName>
        <fullName evidence="4">Transcription factor zinc-finger domain-containing protein</fullName>
    </recommendedName>
</protein>
<evidence type="ECO:0000313" key="2">
    <source>
        <dbReference type="EMBL" id="RCU46846.1"/>
    </source>
</evidence>
<dbReference type="OrthoDB" id="331156at2157"/>
<reference evidence="2 3" key="1">
    <citation type="submission" date="2018-07" db="EMBL/GenBank/DDBJ databases">
        <title>Genome sequences of Haloplanus salinus JCM 18368T.</title>
        <authorList>
            <person name="Kim Y.B."/>
            <person name="Roh S.W."/>
        </authorList>
    </citation>
    <scope>NUCLEOTIDE SEQUENCE [LARGE SCALE GENOMIC DNA]</scope>
    <source>
        <strain evidence="2 3">JCM 18368</strain>
    </source>
</reference>
<evidence type="ECO:0000256" key="1">
    <source>
        <dbReference type="SAM" id="MobiDB-lite"/>
    </source>
</evidence>
<proteinExistence type="predicted"/>
<evidence type="ECO:0008006" key="4">
    <source>
        <dbReference type="Google" id="ProtNLM"/>
    </source>
</evidence>
<keyword evidence="3" id="KW-1185">Reference proteome</keyword>